<dbReference type="GeneID" id="25264330"/>
<dbReference type="Pfam" id="PF00106">
    <property type="entry name" value="adh_short"/>
    <property type="match status" value="1"/>
</dbReference>
<dbReference type="PRINTS" id="PR00081">
    <property type="entry name" value="GDHRDH"/>
</dbReference>
<dbReference type="AlphaFoldDB" id="A0A066VYN2"/>
<sequence>MFGCGAKQWSAEEIPDLTGQVALVTGGNAGIGEASCLELARHGAKVYLAARSPERAKAALERIKTQDAEAASRIQHLNLDLADLESVKEAVSEFIAKEKRLHILLNNAGVMALPYSLTKQGLELQNGTNVIGHAFLTFLLLPTLVRTSRDPALKHSVRVVQVSSMGHKFGDPSPKQSWASIEAINKKFWPEAVGTWKRYAQSKTGNIILANELKKITAGENIANISLHPGNINTELMRGPVASYGIPNPILRALLSTLLLTPEQGALTSLYACTSPEVDEKKLNGAYLQSIARVGNKAAHAEDKDGVLGNELMAFVRSFGKEKINVDVDALIKEALAKHAPAS</sequence>
<evidence type="ECO:0000313" key="4">
    <source>
        <dbReference type="EMBL" id="KDN46611.1"/>
    </source>
</evidence>
<keyword evidence="2" id="KW-0521">NADP</keyword>
<dbReference type="HOGENOM" id="CLU_010194_44_6_1"/>
<comment type="similarity">
    <text evidence="1">Belongs to the short-chain dehydrogenases/reductases (SDR) family.</text>
</comment>
<proteinExistence type="inferred from homology"/>
<comment type="caution">
    <text evidence="4">The sequence shown here is derived from an EMBL/GenBank/DDBJ whole genome shotgun (WGS) entry which is preliminary data.</text>
</comment>
<dbReference type="OrthoDB" id="191139at2759"/>
<dbReference type="EMBL" id="JMSN01000034">
    <property type="protein sequence ID" value="KDN46611.1"/>
    <property type="molecule type" value="Genomic_DNA"/>
</dbReference>
<dbReference type="GO" id="GO:0016491">
    <property type="term" value="F:oxidoreductase activity"/>
    <property type="evidence" value="ECO:0007669"/>
    <property type="project" value="UniProtKB-KW"/>
</dbReference>
<name>A0A066VYN2_TILAU</name>
<gene>
    <name evidence="4" type="ORF">K437DRAFT_256116</name>
</gene>
<evidence type="ECO:0000313" key="5">
    <source>
        <dbReference type="Proteomes" id="UP000027361"/>
    </source>
</evidence>
<dbReference type="Gene3D" id="3.40.50.720">
    <property type="entry name" value="NAD(P)-binding Rossmann-like Domain"/>
    <property type="match status" value="1"/>
</dbReference>
<dbReference type="SUPFAM" id="SSF51735">
    <property type="entry name" value="NAD(P)-binding Rossmann-fold domains"/>
    <property type="match status" value="1"/>
</dbReference>
<dbReference type="PANTHER" id="PTHR24320">
    <property type="entry name" value="RETINOL DEHYDROGENASE"/>
    <property type="match status" value="1"/>
</dbReference>
<accession>A0A066VYN2</accession>
<dbReference type="InParanoid" id="A0A066VYN2"/>
<evidence type="ECO:0000256" key="1">
    <source>
        <dbReference type="ARBA" id="ARBA00006484"/>
    </source>
</evidence>
<dbReference type="RefSeq" id="XP_013243590.1">
    <property type="nucleotide sequence ID" value="XM_013388136.1"/>
</dbReference>
<evidence type="ECO:0000256" key="3">
    <source>
        <dbReference type="ARBA" id="ARBA00023002"/>
    </source>
</evidence>
<organism evidence="4 5">
    <name type="scientific">Tilletiaria anomala (strain ATCC 24038 / CBS 436.72 / UBC 951)</name>
    <dbReference type="NCBI Taxonomy" id="1037660"/>
    <lineage>
        <taxon>Eukaryota</taxon>
        <taxon>Fungi</taxon>
        <taxon>Dikarya</taxon>
        <taxon>Basidiomycota</taxon>
        <taxon>Ustilaginomycotina</taxon>
        <taxon>Exobasidiomycetes</taxon>
        <taxon>Georgefischeriales</taxon>
        <taxon>Tilletiariaceae</taxon>
        <taxon>Tilletiaria</taxon>
    </lineage>
</organism>
<dbReference type="FunCoup" id="A0A066VYN2">
    <property type="interactions" value="113"/>
</dbReference>
<dbReference type="STRING" id="1037660.A0A066VYN2"/>
<keyword evidence="5" id="KW-1185">Reference proteome</keyword>
<dbReference type="Proteomes" id="UP000027361">
    <property type="component" value="Unassembled WGS sequence"/>
</dbReference>
<dbReference type="InterPro" id="IPR002347">
    <property type="entry name" value="SDR_fam"/>
</dbReference>
<dbReference type="PANTHER" id="PTHR24320:SF282">
    <property type="entry name" value="WW DOMAIN-CONTAINING OXIDOREDUCTASE"/>
    <property type="match status" value="1"/>
</dbReference>
<protein>
    <submittedName>
        <fullName evidence="4">Short chain dehydrogenase</fullName>
    </submittedName>
</protein>
<reference evidence="4 5" key="1">
    <citation type="submission" date="2014-05" db="EMBL/GenBank/DDBJ databases">
        <title>Draft genome sequence of a rare smut relative, Tilletiaria anomala UBC 951.</title>
        <authorList>
            <consortium name="DOE Joint Genome Institute"/>
            <person name="Toome M."/>
            <person name="Kuo A."/>
            <person name="Henrissat B."/>
            <person name="Lipzen A."/>
            <person name="Tritt A."/>
            <person name="Yoshinaga Y."/>
            <person name="Zane M."/>
            <person name="Barry K."/>
            <person name="Grigoriev I.V."/>
            <person name="Spatafora J.W."/>
            <person name="Aimea M.C."/>
        </authorList>
    </citation>
    <scope>NUCLEOTIDE SEQUENCE [LARGE SCALE GENOMIC DNA]</scope>
    <source>
        <strain evidence="4 5">UBC 951</strain>
    </source>
</reference>
<dbReference type="InterPro" id="IPR036291">
    <property type="entry name" value="NAD(P)-bd_dom_sf"/>
</dbReference>
<keyword evidence="3" id="KW-0560">Oxidoreductase</keyword>
<evidence type="ECO:0000256" key="2">
    <source>
        <dbReference type="ARBA" id="ARBA00022857"/>
    </source>
</evidence>